<organism evidence="9 10">
    <name type="scientific">Baekduia soli</name>
    <dbReference type="NCBI Taxonomy" id="496014"/>
    <lineage>
        <taxon>Bacteria</taxon>
        <taxon>Bacillati</taxon>
        <taxon>Actinomycetota</taxon>
        <taxon>Thermoleophilia</taxon>
        <taxon>Solirubrobacterales</taxon>
        <taxon>Baekduiaceae</taxon>
        <taxon>Baekduia</taxon>
    </lineage>
</organism>
<keyword evidence="6" id="KW-0560">Oxidoreductase</keyword>
<dbReference type="Proteomes" id="UP000321805">
    <property type="component" value="Chromosome"/>
</dbReference>
<keyword evidence="5" id="KW-0521">NADP</keyword>
<evidence type="ECO:0000256" key="7">
    <source>
        <dbReference type="ARBA" id="ARBA00023033"/>
    </source>
</evidence>
<reference evidence="9 10" key="1">
    <citation type="journal article" date="2018" name="J. Microbiol.">
        <title>Baekduia soli gen. nov., sp. nov., a novel bacterium isolated from the soil of Baekdu Mountain and proposal of a novel family name, Baekduiaceae fam. nov.</title>
        <authorList>
            <person name="An D.S."/>
            <person name="Siddiqi M.Z."/>
            <person name="Kim K.H."/>
            <person name="Yu H.S."/>
            <person name="Im W.T."/>
        </authorList>
    </citation>
    <scope>NUCLEOTIDE SEQUENCE [LARGE SCALE GENOMIC DNA]</scope>
    <source>
        <strain evidence="9 10">BR7-21</strain>
    </source>
</reference>
<dbReference type="EMBL" id="CP042430">
    <property type="protein sequence ID" value="QEC48031.1"/>
    <property type="molecule type" value="Genomic_DNA"/>
</dbReference>
<evidence type="ECO:0000256" key="4">
    <source>
        <dbReference type="ARBA" id="ARBA00022827"/>
    </source>
</evidence>
<gene>
    <name evidence="9" type="ORF">FSW04_10915</name>
</gene>
<feature type="region of interest" description="Disordered" evidence="8">
    <location>
        <begin position="219"/>
        <end position="285"/>
    </location>
</feature>
<evidence type="ECO:0000256" key="2">
    <source>
        <dbReference type="ARBA" id="ARBA00010139"/>
    </source>
</evidence>
<feature type="compositionally biased region" description="Basic and acidic residues" evidence="8">
    <location>
        <begin position="233"/>
        <end position="250"/>
    </location>
</feature>
<evidence type="ECO:0000256" key="1">
    <source>
        <dbReference type="ARBA" id="ARBA00001974"/>
    </source>
</evidence>
<dbReference type="InterPro" id="IPR050775">
    <property type="entry name" value="FAD-binding_Monooxygenases"/>
</dbReference>
<evidence type="ECO:0000313" key="9">
    <source>
        <dbReference type="EMBL" id="QEC48031.1"/>
    </source>
</evidence>
<dbReference type="SUPFAM" id="SSF51905">
    <property type="entry name" value="FAD/NAD(P)-binding domain"/>
    <property type="match status" value="3"/>
</dbReference>
<sequence length="571" mass="62701">MTDDQGTPAGGRPGELDAIVVGAGFAGLYMLHRLRGLGLRVRVFERGDGVGGTWYWNRYPGARCDVDSIDYSFSFDEDLQQEWVWTERFARQDEILRYAEHVADRFGLRADIRLGTTVTAATWDDRAGSWEVATDRGDLCRARWCIMATGALSAPKDPEFEGLESFRGVWYQTGRWPQEGVRLAGRRVGVIGTGSTGIQLITEIAPQVAHLDVFQRTPNFSVPQGNRPLDPGYQERVKTDYPRGREDARSSRNGVMRTLDFPEPGHGVRPIQSAEPAPRDDPEAMRSELERRWAFGGANIVTTAYADVIVHPDTNAVVADFVRDKIRATVHDQAVAEALLPHDHPIATKRICADSGYYATFNRDNVTLVDLRRTPIETIVPEGIRTTERTHPLDVIVFATGFDAMTGALLAMDLRGRDGVRLRECWAAGPQTYLGLAIAGFPNLFTITGPASPSVLSNVITSIEQHVDWIAGCIAHARDRGVSEVEATPEAQERWMEHVAALADGTLFPRADSWYMGANVPGKPRVMLPYVGGVGTYRDVCDEVAAASYEGFALDGRVAAAAAAVTPPPPR</sequence>
<comment type="cofactor">
    <cofactor evidence="1">
        <name>FAD</name>
        <dbReference type="ChEBI" id="CHEBI:57692"/>
    </cofactor>
</comment>
<accession>A0A5B8U512</accession>
<comment type="similarity">
    <text evidence="2">Belongs to the FAD-binding monooxygenase family.</text>
</comment>
<dbReference type="AlphaFoldDB" id="A0A5B8U512"/>
<evidence type="ECO:0000256" key="6">
    <source>
        <dbReference type="ARBA" id="ARBA00023002"/>
    </source>
</evidence>
<dbReference type="PANTHER" id="PTHR43098:SF3">
    <property type="entry name" value="L-ORNITHINE N(5)-MONOOXYGENASE-RELATED"/>
    <property type="match status" value="1"/>
</dbReference>
<keyword evidence="4" id="KW-0274">FAD</keyword>
<dbReference type="InterPro" id="IPR036188">
    <property type="entry name" value="FAD/NAD-bd_sf"/>
</dbReference>
<evidence type="ECO:0000256" key="5">
    <source>
        <dbReference type="ARBA" id="ARBA00022857"/>
    </source>
</evidence>
<name>A0A5B8U512_9ACTN</name>
<keyword evidence="10" id="KW-1185">Reference proteome</keyword>
<dbReference type="GO" id="GO:0016709">
    <property type="term" value="F:oxidoreductase activity, acting on paired donors, with incorporation or reduction of molecular oxygen, NAD(P)H as one donor, and incorporation of one atom of oxygen"/>
    <property type="evidence" value="ECO:0007669"/>
    <property type="project" value="UniProtKB-ARBA"/>
</dbReference>
<proteinExistence type="inferred from homology"/>
<dbReference type="Pfam" id="PF13738">
    <property type="entry name" value="Pyr_redox_3"/>
    <property type="match status" value="1"/>
</dbReference>
<dbReference type="Gene3D" id="3.50.50.60">
    <property type="entry name" value="FAD/NAD(P)-binding domain"/>
    <property type="match status" value="2"/>
</dbReference>
<evidence type="ECO:0000313" key="10">
    <source>
        <dbReference type="Proteomes" id="UP000321805"/>
    </source>
</evidence>
<dbReference type="KEGG" id="bsol:FSW04_10915"/>
<evidence type="ECO:0000256" key="3">
    <source>
        <dbReference type="ARBA" id="ARBA00022630"/>
    </source>
</evidence>
<keyword evidence="7" id="KW-0503">Monooxygenase</keyword>
<evidence type="ECO:0000256" key="8">
    <source>
        <dbReference type="SAM" id="MobiDB-lite"/>
    </source>
</evidence>
<protein>
    <submittedName>
        <fullName evidence="9">NAD(P)/FAD-dependent oxidoreductase</fullName>
    </submittedName>
</protein>
<dbReference type="RefSeq" id="WP_146919155.1">
    <property type="nucleotide sequence ID" value="NZ_CP042430.1"/>
</dbReference>
<dbReference type="PANTHER" id="PTHR43098">
    <property type="entry name" value="L-ORNITHINE N(5)-MONOOXYGENASE-RELATED"/>
    <property type="match status" value="1"/>
</dbReference>
<dbReference type="OrthoDB" id="5168853at2"/>
<keyword evidence="3" id="KW-0285">Flavoprotein</keyword>